<reference evidence="1" key="1">
    <citation type="submission" date="2023-03" db="EMBL/GenBank/DDBJ databases">
        <authorList>
            <person name="Steffen K."/>
            <person name="Cardenas P."/>
        </authorList>
    </citation>
    <scope>NUCLEOTIDE SEQUENCE</scope>
</reference>
<name>A0AA35TA08_GEOBA</name>
<organism evidence="1 2">
    <name type="scientific">Geodia barretti</name>
    <name type="common">Barrett's horny sponge</name>
    <dbReference type="NCBI Taxonomy" id="519541"/>
    <lineage>
        <taxon>Eukaryota</taxon>
        <taxon>Metazoa</taxon>
        <taxon>Porifera</taxon>
        <taxon>Demospongiae</taxon>
        <taxon>Heteroscleromorpha</taxon>
        <taxon>Tetractinellida</taxon>
        <taxon>Astrophorina</taxon>
        <taxon>Geodiidae</taxon>
        <taxon>Geodia</taxon>
    </lineage>
</organism>
<protein>
    <submittedName>
        <fullName evidence="1">Uncharacterized protein</fullName>
    </submittedName>
</protein>
<dbReference type="Proteomes" id="UP001174909">
    <property type="component" value="Unassembled WGS sequence"/>
</dbReference>
<proteinExistence type="predicted"/>
<gene>
    <name evidence="1" type="ORF">GBAR_LOCUS24668</name>
</gene>
<dbReference type="AlphaFoldDB" id="A0AA35TA08"/>
<sequence length="50" mass="5755">MPGRRKKTRIFHVNMLQKWNAPVCSGFCNELLWLVEVYPALAAWPRGVLG</sequence>
<evidence type="ECO:0000313" key="2">
    <source>
        <dbReference type="Proteomes" id="UP001174909"/>
    </source>
</evidence>
<accession>A0AA35TA08</accession>
<evidence type="ECO:0000313" key="1">
    <source>
        <dbReference type="EMBL" id="CAI8044475.1"/>
    </source>
</evidence>
<dbReference type="EMBL" id="CASHTH010003397">
    <property type="protein sequence ID" value="CAI8044475.1"/>
    <property type="molecule type" value="Genomic_DNA"/>
</dbReference>
<keyword evidence="2" id="KW-1185">Reference proteome</keyword>
<comment type="caution">
    <text evidence="1">The sequence shown here is derived from an EMBL/GenBank/DDBJ whole genome shotgun (WGS) entry which is preliminary data.</text>
</comment>